<dbReference type="AlphaFoldDB" id="A0A193SBF1"/>
<proteinExistence type="predicted"/>
<organism evidence="1">
    <name type="scientific">biofilter metagenome</name>
    <dbReference type="NCBI Taxonomy" id="1070537"/>
    <lineage>
        <taxon>unclassified sequences</taxon>
        <taxon>metagenomes</taxon>
        <taxon>ecological metagenomes</taxon>
    </lineage>
</organism>
<geneLocation type="plasmid" evidence="1">
    <name>pMC1</name>
</geneLocation>
<sequence length="83" mass="9477">MTSLIDRLSRLDGPCNRTDVLIEVALFKANNIYRSIRANAAGTKVIYTKRDGTQETYWAQDYTLTPERRAESIELLRAKVASR</sequence>
<accession>A0A193SBF1</accession>
<reference evidence="1" key="1">
    <citation type="journal article" date="2016" name="Sci. Rep.">
        <title>Genomics of high molecular weight plasmids isolated from an on-farm biopurification system.</title>
        <authorList>
            <person name="Martini M.C."/>
            <person name="Wibberg D."/>
            <person name="Lozano M."/>
            <person name="Torres Tejerizo G."/>
            <person name="Albicoro F.J."/>
            <person name="Jaenicke S."/>
            <person name="van Elsas J.D."/>
            <person name="Petroni A."/>
            <person name="Garcillan-Barcia M.P."/>
            <person name="de la Cruz F."/>
            <person name="Schluter A."/>
            <person name="Puhler A."/>
            <person name="Pistorio M."/>
            <person name="Lagares A."/>
            <person name="Del Papa M.F."/>
        </authorList>
    </citation>
    <scope>NUCLEOTIDE SEQUENCE</scope>
    <source>
        <plasmid evidence="1">pMC1</plasmid>
    </source>
</reference>
<evidence type="ECO:0000313" key="1">
    <source>
        <dbReference type="EMBL" id="CVK35445.1"/>
    </source>
</evidence>
<dbReference type="EMBL" id="LT158601">
    <property type="protein sequence ID" value="CVK35445.1"/>
    <property type="molecule type" value="Genomic_DNA"/>
</dbReference>
<gene>
    <name evidence="1" type="ORF">MCM2015_pMC1_4</name>
</gene>
<name>A0A193SBF1_9ZZZZ</name>
<protein>
    <submittedName>
        <fullName evidence="1">Uncharacterized protein</fullName>
    </submittedName>
</protein>
<keyword evidence="1" id="KW-0614">Plasmid</keyword>